<sequence length="313" mass="34618">MKWGFLNIHKPLRMTSRDVVSKIERAVRPLKVGHAGTLDPLAEGVLVVGIGPATRLTEHVQALPKGYSATFHLGQTTATDDAEGELSGQIDTQHLTRELIEQELTHFRGQIQQIPPRFSAVHVAGKRAYDLARSGQEFELTPKTVEIHQIALTKYANPDIELQIECGSGTYIRSLARDLGEKLQCGAYMSALTRTHIGPFHLDGALQLDSLPNGFSLTDLQPLMLHPMLAFTESQRWVATRQAVVDLQHGKNISGDALQALHSTSESQPEIPTHVCILNEDREMIAVAEFCPQTKLLRPRIGIPQHFLEAHSC</sequence>
<dbReference type="Gene3D" id="3.30.2350.10">
    <property type="entry name" value="Pseudouridine synthase"/>
    <property type="match status" value="1"/>
</dbReference>
<dbReference type="InterPro" id="IPR020103">
    <property type="entry name" value="PsdUridine_synth_cat_dom_sf"/>
</dbReference>
<evidence type="ECO:0000259" key="7">
    <source>
        <dbReference type="Pfam" id="PF16198"/>
    </source>
</evidence>
<dbReference type="PANTHER" id="PTHR13767">
    <property type="entry name" value="TRNA-PSEUDOURIDINE SYNTHASE"/>
    <property type="match status" value="1"/>
</dbReference>
<evidence type="ECO:0000256" key="2">
    <source>
        <dbReference type="ARBA" id="ARBA00005642"/>
    </source>
</evidence>
<comment type="similarity">
    <text evidence="2 5">Belongs to the pseudouridine synthase TruB family. Type 1 subfamily.</text>
</comment>
<dbReference type="SUPFAM" id="SSF55120">
    <property type="entry name" value="Pseudouridine synthase"/>
    <property type="match status" value="1"/>
</dbReference>
<keyword evidence="9" id="KW-1185">Reference proteome</keyword>
<evidence type="ECO:0000256" key="3">
    <source>
        <dbReference type="ARBA" id="ARBA00022694"/>
    </source>
</evidence>
<dbReference type="STRING" id="1841610.A6X21_14200"/>
<evidence type="ECO:0000256" key="1">
    <source>
        <dbReference type="ARBA" id="ARBA00000385"/>
    </source>
</evidence>
<dbReference type="HAMAP" id="MF_01080">
    <property type="entry name" value="TruB_bact"/>
    <property type="match status" value="1"/>
</dbReference>
<dbReference type="GO" id="GO:1990481">
    <property type="term" value="P:mRNA pseudouridine synthesis"/>
    <property type="evidence" value="ECO:0007669"/>
    <property type="project" value="TreeGrafter"/>
</dbReference>
<dbReference type="GO" id="GO:0003723">
    <property type="term" value="F:RNA binding"/>
    <property type="evidence" value="ECO:0007669"/>
    <property type="project" value="InterPro"/>
</dbReference>
<evidence type="ECO:0000256" key="5">
    <source>
        <dbReference type="HAMAP-Rule" id="MF_01080"/>
    </source>
</evidence>
<comment type="catalytic activity">
    <reaction evidence="1 5">
        <text>uridine(55) in tRNA = pseudouridine(55) in tRNA</text>
        <dbReference type="Rhea" id="RHEA:42532"/>
        <dbReference type="Rhea" id="RHEA-COMP:10101"/>
        <dbReference type="Rhea" id="RHEA-COMP:10102"/>
        <dbReference type="ChEBI" id="CHEBI:65314"/>
        <dbReference type="ChEBI" id="CHEBI:65315"/>
        <dbReference type="EC" id="5.4.99.25"/>
    </reaction>
</comment>
<feature type="domain" description="tRNA pseudouridylate synthase B C-terminal" evidence="7">
    <location>
        <begin position="173"/>
        <end position="213"/>
    </location>
</feature>
<dbReference type="Proteomes" id="UP000094828">
    <property type="component" value="Unassembled WGS sequence"/>
</dbReference>
<evidence type="ECO:0000313" key="9">
    <source>
        <dbReference type="Proteomes" id="UP000094828"/>
    </source>
</evidence>
<evidence type="ECO:0000256" key="4">
    <source>
        <dbReference type="ARBA" id="ARBA00023235"/>
    </source>
</evidence>
<dbReference type="NCBIfam" id="TIGR00431">
    <property type="entry name" value="TruB"/>
    <property type="match status" value="1"/>
</dbReference>
<keyword evidence="4 5" id="KW-0413">Isomerase</keyword>
<keyword evidence="3 5" id="KW-0819">tRNA processing</keyword>
<dbReference type="PANTHER" id="PTHR13767:SF2">
    <property type="entry name" value="PSEUDOURIDYLATE SYNTHASE TRUB1"/>
    <property type="match status" value="1"/>
</dbReference>
<dbReference type="OrthoDB" id="9802309at2"/>
<reference evidence="8 9" key="1">
    <citation type="submission" date="2016-05" db="EMBL/GenBank/DDBJ databases">
        <title>Genomic and physiological characterization of Planctopirus sp. isolated from fresh water lake.</title>
        <authorList>
            <person name="Subhash Y."/>
            <person name="Ramana C."/>
        </authorList>
    </citation>
    <scope>NUCLEOTIDE SEQUENCE [LARGE SCALE GENOMIC DNA]</scope>
    <source>
        <strain evidence="8 9">JC280</strain>
    </source>
</reference>
<feature type="domain" description="Pseudouridine synthase II N-terminal" evidence="6">
    <location>
        <begin position="27"/>
        <end position="172"/>
    </location>
</feature>
<feature type="active site" description="Nucleophile" evidence="5">
    <location>
        <position position="39"/>
    </location>
</feature>
<accession>A0A1C3E432</accession>
<comment type="caution">
    <text evidence="8">The sequence shown here is derived from an EMBL/GenBank/DDBJ whole genome shotgun (WGS) entry which is preliminary data.</text>
</comment>
<dbReference type="InterPro" id="IPR014780">
    <property type="entry name" value="tRNA_psdUridine_synth_TruB"/>
</dbReference>
<dbReference type="EMBL" id="LYDR01000158">
    <property type="protein sequence ID" value="ODA28012.1"/>
    <property type="molecule type" value="Genomic_DNA"/>
</dbReference>
<dbReference type="EC" id="5.4.99.25" evidence="5"/>
<proteinExistence type="inferred from homology"/>
<evidence type="ECO:0000259" key="6">
    <source>
        <dbReference type="Pfam" id="PF01509"/>
    </source>
</evidence>
<comment type="function">
    <text evidence="5">Responsible for synthesis of pseudouridine from uracil-55 in the psi GC loop of transfer RNAs.</text>
</comment>
<organism evidence="8 9">
    <name type="scientific">Planctopirus hydrillae</name>
    <dbReference type="NCBI Taxonomy" id="1841610"/>
    <lineage>
        <taxon>Bacteria</taxon>
        <taxon>Pseudomonadati</taxon>
        <taxon>Planctomycetota</taxon>
        <taxon>Planctomycetia</taxon>
        <taxon>Planctomycetales</taxon>
        <taxon>Planctomycetaceae</taxon>
        <taxon>Planctopirus</taxon>
    </lineage>
</organism>
<name>A0A1C3E432_9PLAN</name>
<dbReference type="AlphaFoldDB" id="A0A1C3E432"/>
<dbReference type="Pfam" id="PF01509">
    <property type="entry name" value="TruB_N"/>
    <property type="match status" value="1"/>
</dbReference>
<dbReference type="GO" id="GO:0031119">
    <property type="term" value="P:tRNA pseudouridine synthesis"/>
    <property type="evidence" value="ECO:0007669"/>
    <property type="project" value="UniProtKB-UniRule"/>
</dbReference>
<dbReference type="GO" id="GO:0160148">
    <property type="term" value="F:tRNA pseudouridine(55) synthase activity"/>
    <property type="evidence" value="ECO:0007669"/>
    <property type="project" value="UniProtKB-EC"/>
</dbReference>
<dbReference type="InterPro" id="IPR032819">
    <property type="entry name" value="TruB_C"/>
</dbReference>
<dbReference type="InterPro" id="IPR002501">
    <property type="entry name" value="PsdUridine_synth_N"/>
</dbReference>
<gene>
    <name evidence="5" type="primary">truB</name>
    <name evidence="8" type="ORF">A6X21_14200</name>
</gene>
<protein>
    <recommendedName>
        <fullName evidence="5">tRNA pseudouridine synthase B</fullName>
        <ecNumber evidence="5">5.4.99.25</ecNumber>
    </recommendedName>
    <alternativeName>
        <fullName evidence="5">tRNA pseudouridine(55) synthase</fullName>
        <shortName evidence="5">Psi55 synthase</shortName>
    </alternativeName>
    <alternativeName>
        <fullName evidence="5">tRNA pseudouridylate synthase</fullName>
    </alternativeName>
    <alternativeName>
        <fullName evidence="5">tRNA-uridine isomerase</fullName>
    </alternativeName>
</protein>
<dbReference type="CDD" id="cd02573">
    <property type="entry name" value="PseudoU_synth_EcTruB"/>
    <property type="match status" value="1"/>
</dbReference>
<evidence type="ECO:0000313" key="8">
    <source>
        <dbReference type="EMBL" id="ODA28012.1"/>
    </source>
</evidence>
<dbReference type="Pfam" id="PF16198">
    <property type="entry name" value="TruB_C_2"/>
    <property type="match status" value="1"/>
</dbReference>
<dbReference type="RefSeq" id="WP_068853083.1">
    <property type="nucleotide sequence ID" value="NZ_LYDR01000158.1"/>
</dbReference>